<dbReference type="GO" id="GO:0070967">
    <property type="term" value="F:coenzyme F420 binding"/>
    <property type="evidence" value="ECO:0007669"/>
    <property type="project" value="TreeGrafter"/>
</dbReference>
<dbReference type="PANTHER" id="PTHR35176:SF6">
    <property type="entry name" value="HEME OXYGENASE HI_0854-RELATED"/>
    <property type="match status" value="1"/>
</dbReference>
<organism evidence="2 3">
    <name type="scientific">Amycolatopsis cihanbeyliensis</name>
    <dbReference type="NCBI Taxonomy" id="1128664"/>
    <lineage>
        <taxon>Bacteria</taxon>
        <taxon>Bacillati</taxon>
        <taxon>Actinomycetota</taxon>
        <taxon>Actinomycetes</taxon>
        <taxon>Pseudonocardiales</taxon>
        <taxon>Pseudonocardiaceae</taxon>
        <taxon>Amycolatopsis</taxon>
    </lineage>
</organism>
<dbReference type="GO" id="GO:0005829">
    <property type="term" value="C:cytosol"/>
    <property type="evidence" value="ECO:0007669"/>
    <property type="project" value="TreeGrafter"/>
</dbReference>
<dbReference type="Proteomes" id="UP000320876">
    <property type="component" value="Unassembled WGS sequence"/>
</dbReference>
<dbReference type="EMBL" id="VFML01000001">
    <property type="protein sequence ID" value="TQJ05673.1"/>
    <property type="molecule type" value="Genomic_DNA"/>
</dbReference>
<sequence length="141" mass="15610">MSSADRMAFLAEVRVGLIAITRPERAPLAVPIWYDYEPGGDVLVMMGIGSLKDRLLREAGRFSLCVQQGEVPYKYVTAEGPVVAFEEGPSFERTAAIAARYLPREQAERFVSQIPSEGQVIVRMRPEKWLSTDYSGVDLGG</sequence>
<accession>A0A542DRD6</accession>
<evidence type="ECO:0000313" key="3">
    <source>
        <dbReference type="Proteomes" id="UP000320876"/>
    </source>
</evidence>
<dbReference type="InterPro" id="IPR052019">
    <property type="entry name" value="F420H2_bilvrd_red/Heme_oxyg"/>
</dbReference>
<dbReference type="AlphaFoldDB" id="A0A542DRD6"/>
<dbReference type="InterPro" id="IPR012349">
    <property type="entry name" value="Split_barrel_FMN-bd"/>
</dbReference>
<gene>
    <name evidence="2" type="ORF">FB471_5510</name>
</gene>
<proteinExistence type="predicted"/>
<evidence type="ECO:0008006" key="4">
    <source>
        <dbReference type="Google" id="ProtNLM"/>
    </source>
</evidence>
<keyword evidence="3" id="KW-1185">Reference proteome</keyword>
<dbReference type="SUPFAM" id="SSF50475">
    <property type="entry name" value="FMN-binding split barrel"/>
    <property type="match status" value="1"/>
</dbReference>
<keyword evidence="1" id="KW-0560">Oxidoreductase</keyword>
<name>A0A542DRD6_AMYCI</name>
<evidence type="ECO:0000313" key="2">
    <source>
        <dbReference type="EMBL" id="TQJ05673.1"/>
    </source>
</evidence>
<dbReference type="PANTHER" id="PTHR35176">
    <property type="entry name" value="HEME OXYGENASE HI_0854-RELATED"/>
    <property type="match status" value="1"/>
</dbReference>
<dbReference type="Gene3D" id="2.30.110.10">
    <property type="entry name" value="Electron Transport, Fmn-binding Protein, Chain A"/>
    <property type="match status" value="1"/>
</dbReference>
<protein>
    <recommendedName>
        <fullName evidence="4">Pyridoxamine 5'-phosphate oxidase</fullName>
    </recommendedName>
</protein>
<comment type="caution">
    <text evidence="2">The sequence shown here is derived from an EMBL/GenBank/DDBJ whole genome shotgun (WGS) entry which is preliminary data.</text>
</comment>
<dbReference type="GO" id="GO:0016627">
    <property type="term" value="F:oxidoreductase activity, acting on the CH-CH group of donors"/>
    <property type="evidence" value="ECO:0007669"/>
    <property type="project" value="TreeGrafter"/>
</dbReference>
<evidence type="ECO:0000256" key="1">
    <source>
        <dbReference type="ARBA" id="ARBA00023002"/>
    </source>
</evidence>
<reference evidence="2 3" key="1">
    <citation type="submission" date="2019-06" db="EMBL/GenBank/DDBJ databases">
        <title>Sequencing the genomes of 1000 actinobacteria strains.</title>
        <authorList>
            <person name="Klenk H.-P."/>
        </authorList>
    </citation>
    <scope>NUCLEOTIDE SEQUENCE [LARGE SCALE GENOMIC DNA]</scope>
    <source>
        <strain evidence="2 3">DSM 45679</strain>
    </source>
</reference>